<keyword evidence="5 12" id="KW-0812">Transmembrane</keyword>
<proteinExistence type="inferred from homology"/>
<dbReference type="InterPro" id="IPR018108">
    <property type="entry name" value="MCP_transmembrane"/>
</dbReference>
<evidence type="ECO:0000256" key="10">
    <source>
        <dbReference type="ARBA" id="ARBA00023128"/>
    </source>
</evidence>
<dbReference type="PROSITE" id="PS50920">
    <property type="entry name" value="SOLCAR"/>
    <property type="match status" value="2"/>
</dbReference>
<dbReference type="OrthoDB" id="43906at2759"/>
<dbReference type="Proteomes" id="UP000440578">
    <property type="component" value="Unassembled WGS sequence"/>
</dbReference>
<keyword evidence="11 12" id="KW-0472">Membrane</keyword>
<keyword evidence="6" id="KW-0999">Mitochondrion inner membrane</keyword>
<dbReference type="EMBL" id="VIIS01000720">
    <property type="protein sequence ID" value="KAF0305797.1"/>
    <property type="molecule type" value="Genomic_DNA"/>
</dbReference>
<keyword evidence="9" id="KW-0406">Ion transport</keyword>
<dbReference type="GO" id="GO:0048250">
    <property type="term" value="P:iron import into the mitochondrion"/>
    <property type="evidence" value="ECO:0007669"/>
    <property type="project" value="TreeGrafter"/>
</dbReference>
<evidence type="ECO:0000256" key="8">
    <source>
        <dbReference type="ARBA" id="ARBA00023004"/>
    </source>
</evidence>
<evidence type="ECO:0000256" key="7">
    <source>
        <dbReference type="ARBA" id="ARBA00022989"/>
    </source>
</evidence>
<feature type="repeat" description="Solcar" evidence="12">
    <location>
        <begin position="110"/>
        <end position="194"/>
    </location>
</feature>
<keyword evidence="16" id="KW-1185">Reference proteome</keyword>
<organism evidence="15 16">
    <name type="scientific">Amphibalanus amphitrite</name>
    <name type="common">Striped barnacle</name>
    <name type="synonym">Balanus amphitrite</name>
    <dbReference type="NCBI Taxonomy" id="1232801"/>
    <lineage>
        <taxon>Eukaryota</taxon>
        <taxon>Metazoa</taxon>
        <taxon>Ecdysozoa</taxon>
        <taxon>Arthropoda</taxon>
        <taxon>Crustacea</taxon>
        <taxon>Multicrustacea</taxon>
        <taxon>Cirripedia</taxon>
        <taxon>Thoracica</taxon>
        <taxon>Thoracicalcarea</taxon>
        <taxon>Balanomorpha</taxon>
        <taxon>Balanoidea</taxon>
        <taxon>Balanidae</taxon>
        <taxon>Amphibalaninae</taxon>
        <taxon>Amphibalanus</taxon>
    </lineage>
</organism>
<keyword evidence="7" id="KW-1133">Transmembrane helix</keyword>
<feature type="region of interest" description="Disordered" evidence="14">
    <location>
        <begin position="363"/>
        <end position="392"/>
    </location>
</feature>
<evidence type="ECO:0000256" key="12">
    <source>
        <dbReference type="PROSITE-ProRule" id="PRU00282"/>
    </source>
</evidence>
<evidence type="ECO:0000256" key="6">
    <source>
        <dbReference type="ARBA" id="ARBA00022792"/>
    </source>
</evidence>
<dbReference type="InterPro" id="IPR023395">
    <property type="entry name" value="MCP_dom_sf"/>
</dbReference>
<dbReference type="PANTHER" id="PTHR45758">
    <property type="entry name" value="MITOFERRIN-1-RELATED"/>
    <property type="match status" value="1"/>
</dbReference>
<dbReference type="SUPFAM" id="SSF103506">
    <property type="entry name" value="Mitochondrial carrier"/>
    <property type="match status" value="1"/>
</dbReference>
<keyword evidence="10" id="KW-0496">Mitochondrion</keyword>
<evidence type="ECO:0000256" key="1">
    <source>
        <dbReference type="ARBA" id="ARBA00004448"/>
    </source>
</evidence>
<keyword evidence="3 13" id="KW-0813">Transport</keyword>
<evidence type="ECO:0000256" key="9">
    <source>
        <dbReference type="ARBA" id="ARBA00023065"/>
    </source>
</evidence>
<evidence type="ECO:0000256" key="2">
    <source>
        <dbReference type="ARBA" id="ARBA00006375"/>
    </source>
</evidence>
<keyword evidence="8" id="KW-0408">Iron</keyword>
<name>A0A6A4WDR3_AMPAM</name>
<dbReference type="GO" id="GO:0015093">
    <property type="term" value="F:ferrous iron transmembrane transporter activity"/>
    <property type="evidence" value="ECO:0007669"/>
    <property type="project" value="TreeGrafter"/>
</dbReference>
<evidence type="ECO:0000256" key="3">
    <source>
        <dbReference type="ARBA" id="ARBA00022448"/>
    </source>
</evidence>
<dbReference type="GO" id="GO:0005743">
    <property type="term" value="C:mitochondrial inner membrane"/>
    <property type="evidence" value="ECO:0007669"/>
    <property type="project" value="UniProtKB-SubCell"/>
</dbReference>
<evidence type="ECO:0000256" key="4">
    <source>
        <dbReference type="ARBA" id="ARBA00022496"/>
    </source>
</evidence>
<reference evidence="15 16" key="1">
    <citation type="submission" date="2019-07" db="EMBL/GenBank/DDBJ databases">
        <title>Draft genome assembly of a fouling barnacle, Amphibalanus amphitrite (Darwin, 1854): The first reference genome for Thecostraca.</title>
        <authorList>
            <person name="Kim W."/>
        </authorList>
    </citation>
    <scope>NUCLEOTIDE SEQUENCE [LARGE SCALE GENOMIC DNA]</scope>
    <source>
        <strain evidence="15">SNU_AA5</strain>
        <tissue evidence="15">Soma without cirri and trophi</tissue>
    </source>
</reference>
<evidence type="ECO:0000313" key="15">
    <source>
        <dbReference type="EMBL" id="KAF0305797.1"/>
    </source>
</evidence>
<accession>A0A6A4WDR3</accession>
<evidence type="ECO:0000313" key="16">
    <source>
        <dbReference type="Proteomes" id="UP000440578"/>
    </source>
</evidence>
<evidence type="ECO:0000256" key="14">
    <source>
        <dbReference type="SAM" id="MobiDB-lite"/>
    </source>
</evidence>
<feature type="repeat" description="Solcar" evidence="12">
    <location>
        <begin position="14"/>
        <end position="102"/>
    </location>
</feature>
<dbReference type="Pfam" id="PF00153">
    <property type="entry name" value="Mito_carr"/>
    <property type="match status" value="3"/>
</dbReference>
<dbReference type="FunFam" id="1.50.40.10:FF:000029">
    <property type="entry name" value="Solute carrier family 25 member 28"/>
    <property type="match status" value="1"/>
</dbReference>
<evidence type="ECO:0000256" key="5">
    <source>
        <dbReference type="ARBA" id="ARBA00022692"/>
    </source>
</evidence>
<dbReference type="PANTHER" id="PTHR45758:SF20">
    <property type="entry name" value="MITOFERRIN-2"/>
    <property type="match status" value="1"/>
</dbReference>
<dbReference type="Gene3D" id="1.50.40.10">
    <property type="entry name" value="Mitochondrial carrier domain"/>
    <property type="match status" value="2"/>
</dbReference>
<dbReference type="AlphaFoldDB" id="A0A6A4WDR3"/>
<evidence type="ECO:0000256" key="11">
    <source>
        <dbReference type="ARBA" id="ARBA00023136"/>
    </source>
</evidence>
<gene>
    <name evidence="15" type="primary">SLC25A28</name>
    <name evidence="15" type="ORF">FJT64_022626</name>
</gene>
<sequence length="453" mass="48579">MELEVIDYESLPTTSTTVQMAGGAVAGVLEHCIVYPLDSVKTRMQSLSPAPAARYRGVSDALWRMVRHEGALRPVRGMSAVVAGAGPAHALYFASYENLRDRLQQARVLPHSLAPGAAGVVATLIHDAIMTPADVVKQRMQMYNSPFRSCVECARSVYRQDGLRAFYRAYGTQLTMNVPFQSIHFVLYEWAQRVTNPQRQYWPAAHMLSGALAGAGAAAITTPLDVCKTLLNTQEASVLGQGTQTVNGLAAAVRIVYSHGGPARVLPWPESASRLPDAVNGHLLDRLRVDEVRSDAHGSCRSGRGGVSASGGGLDARLLSRARRLCGRLLPDGDVFESSPRGRRAALRLRDAALVVSPRATSSTRPHCWSGRRQNQHRICDGGPPRATHGKTTRCGRLRRAGDTFYSAPPTPNAAEVGAGDSAAVVPACSEAVLCPGHNTPVAARRRAIFLDG</sequence>
<evidence type="ECO:0000256" key="13">
    <source>
        <dbReference type="RuleBase" id="RU000488"/>
    </source>
</evidence>
<comment type="similarity">
    <text evidence="2 13">Belongs to the mitochondrial carrier (TC 2.A.29) family.</text>
</comment>
<keyword evidence="4" id="KW-0410">Iron transport</keyword>
<comment type="subcellular location">
    <subcellularLocation>
        <location evidence="1">Mitochondrion inner membrane</location>
        <topology evidence="1">Multi-pass membrane protein</topology>
    </subcellularLocation>
</comment>
<protein>
    <submittedName>
        <fullName evidence="15">Mitoferrin-2</fullName>
    </submittedName>
</protein>
<comment type="caution">
    <text evidence="15">The sequence shown here is derived from an EMBL/GenBank/DDBJ whole genome shotgun (WGS) entry which is preliminary data.</text>
</comment>